<dbReference type="RefSeq" id="WP_025344646.1">
    <property type="nucleotide sequence ID" value="NZ_CP007201.1"/>
</dbReference>
<dbReference type="InterPro" id="IPR054787">
    <property type="entry name" value="TrlF_ATPase"/>
</dbReference>
<name>A0AA86AND0_SULMK</name>
<evidence type="ECO:0000313" key="4">
    <source>
        <dbReference type="Proteomes" id="UP000019322"/>
    </source>
</evidence>
<dbReference type="GO" id="GO:0004534">
    <property type="term" value="F:5'-3' RNA exonuclease activity"/>
    <property type="evidence" value="ECO:0007669"/>
    <property type="project" value="TreeGrafter"/>
</dbReference>
<evidence type="ECO:0000256" key="1">
    <source>
        <dbReference type="SAM" id="Coils"/>
    </source>
</evidence>
<dbReference type="SUPFAM" id="SSF89550">
    <property type="entry name" value="PHP domain-like"/>
    <property type="match status" value="1"/>
</dbReference>
<dbReference type="InterPro" id="IPR016195">
    <property type="entry name" value="Pol/histidinol_Pase-like"/>
</dbReference>
<dbReference type="NCBIfam" id="NF045780">
    <property type="entry name" value="TrlF_fam_ATP"/>
    <property type="match status" value="1"/>
</dbReference>
<proteinExistence type="predicted"/>
<dbReference type="EMBL" id="CP007201">
    <property type="protein sequence ID" value="AHJ12772.1"/>
    <property type="molecule type" value="Genomic_DNA"/>
</dbReference>
<dbReference type="PANTHER" id="PTHR42924:SF3">
    <property type="entry name" value="POLYMERASE_HISTIDINOL PHOSPHATASE N-TERMINAL DOMAIN-CONTAINING PROTEIN"/>
    <property type="match status" value="1"/>
</dbReference>
<accession>A0AA86AND0</accession>
<dbReference type="AlphaFoldDB" id="A0AA86AND0"/>
<gene>
    <name evidence="3" type="ORF">SMUL_1512</name>
</gene>
<organism evidence="3 4">
    <name type="scientific">Sulfurospirillum multivorans (strain DM 12446 / JCM 15788 / NBRC 109480)</name>
    <dbReference type="NCBI Taxonomy" id="1150621"/>
    <lineage>
        <taxon>Bacteria</taxon>
        <taxon>Pseudomonadati</taxon>
        <taxon>Campylobacterota</taxon>
        <taxon>Epsilonproteobacteria</taxon>
        <taxon>Campylobacterales</taxon>
        <taxon>Sulfurospirillaceae</taxon>
        <taxon>Sulfurospirillum</taxon>
    </lineage>
</organism>
<dbReference type="KEGG" id="smul:SMUL_1512"/>
<dbReference type="Gene3D" id="3.20.20.140">
    <property type="entry name" value="Metal-dependent hydrolases"/>
    <property type="match status" value="1"/>
</dbReference>
<dbReference type="InterPro" id="IPR052018">
    <property type="entry name" value="PHP_domain"/>
</dbReference>
<dbReference type="SUPFAM" id="SSF52540">
    <property type="entry name" value="P-loop containing nucleoside triphosphate hydrolases"/>
    <property type="match status" value="1"/>
</dbReference>
<dbReference type="GO" id="GO:0035312">
    <property type="term" value="F:5'-3' DNA exonuclease activity"/>
    <property type="evidence" value="ECO:0007669"/>
    <property type="project" value="TreeGrafter"/>
</dbReference>
<dbReference type="InterPro" id="IPR027417">
    <property type="entry name" value="P-loop_NTPase"/>
</dbReference>
<protein>
    <submittedName>
        <fullName evidence="3">PHP/AAA ATPase domain-containing protein</fullName>
    </submittedName>
</protein>
<feature type="domain" description="Polymerase/histidinol phosphatase N-terminal" evidence="2">
    <location>
        <begin position="13"/>
        <end position="83"/>
    </location>
</feature>
<dbReference type="Gene3D" id="3.40.50.300">
    <property type="entry name" value="P-loop containing nucleotide triphosphate hydrolases"/>
    <property type="match status" value="1"/>
</dbReference>
<dbReference type="PANTHER" id="PTHR42924">
    <property type="entry name" value="EXONUCLEASE"/>
    <property type="match status" value="1"/>
</dbReference>
<evidence type="ECO:0000313" key="3">
    <source>
        <dbReference type="EMBL" id="AHJ12772.1"/>
    </source>
</evidence>
<dbReference type="Proteomes" id="UP000019322">
    <property type="component" value="Chromosome"/>
</dbReference>
<dbReference type="InterPro" id="IPR003141">
    <property type="entry name" value="Pol/His_phosphatase_N"/>
</dbReference>
<feature type="coiled-coil region" evidence="1">
    <location>
        <begin position="404"/>
        <end position="485"/>
    </location>
</feature>
<keyword evidence="1" id="KW-0175">Coiled coil</keyword>
<sequence length="889" mass="102816">MRDFNRGSEWRKWDLHFHTQSSYDYKDKSQTNEQIIEKLIENNISVVAITDHHIIDIARIKDLSRLADGRITILPGIEFLSETRGNEPIHFIGIFQEQSKCKLDYIWGQLENNTAIKHIKGENKEENEVYCDLEETVKLIHKLGGIVSIHAGGKHSSIENITHCLPHAAAQKTDIAHAIDIYELGKESDQDGYKKVVFPSIKKVIPMIICSDNHDIKNYTLKQNCWIKAEPTFEGLKQIIYEPERVKIQEEKPEIKTAYEVIKSIKIIDAKNVFTTEKIGFSSNLNSIIGGKSSGKSLLLFLLAKTVLSPEKFEEIKKYKNFVVYDNLEGIDCEVEWEDGQISKLSSNDNKRHIDYIPQMHLNNIAEDKEKNITFKQTIDELLHKKLGYTSELHELQSKILEKNQTLSNEIDKYFDNEKELKRLESELSLLGDKKAIEATIVMYNAELQELKSKSNLTPEDELEIKKINDLISEEEKKKTTLNNDIVLFEGTKKVFENLNLRVSNFIDEEFANVVTTLENKILLETIKVNLSKQLISTIDSFKSANPFNTETLSTNILQINENIDKLKLSLEPYNEKFNDKKKFLDTQKKLADEEEKLKKISQKEIEIVSQKSKLNLEVFISRYGELFDSYNKIIELNEPYKLIGKDLELITEIKFDTEKFYSNFSSFITKNQTLDKLFNATIYTNKNEFLYDSEKHIEKINGILLKLFEGTLSFNQYKILKEMVTYLFDDYFKVTYDLKQGYDRLESMSPGKKGIILFQLFLEISSTKTPILIDQPEDNLDNRTVYNTLNEFIKNKKLDRQIIMVSHNSNLVVSTDSENIVVANQNGREEGQVRFDYINGALENTFKSQSVSTSVLKSQGIREHVCELLEGGEIAFKKREQKYNIKKG</sequence>
<dbReference type="SMART" id="SM00481">
    <property type="entry name" value="POLIIIAc"/>
    <property type="match status" value="1"/>
</dbReference>
<reference evidence="3 4" key="1">
    <citation type="journal article" date="2014" name="Environ. Microbiol.">
        <title>Insights into organohalide respiration and the versatile catabolism of Sulfurospirillum multivorans gained from comparative genomics and physiological studies.</title>
        <authorList>
            <person name="Goris T."/>
            <person name="Schubert T."/>
            <person name="Gadkari J."/>
            <person name="Wubet T."/>
            <person name="Tarkka M."/>
            <person name="Buscot F."/>
            <person name="Adrian L."/>
            <person name="Diekert G."/>
        </authorList>
    </citation>
    <scope>NUCLEOTIDE SEQUENCE [LARGE SCALE GENOMIC DNA]</scope>
    <source>
        <strain evidence="4">DM 12446 / JCM 15788 / NBRC 109480</strain>
    </source>
</reference>
<evidence type="ECO:0000259" key="2">
    <source>
        <dbReference type="SMART" id="SM00481"/>
    </source>
</evidence>